<dbReference type="GO" id="GO:0005829">
    <property type="term" value="C:cytosol"/>
    <property type="evidence" value="ECO:0007669"/>
    <property type="project" value="TreeGrafter"/>
</dbReference>
<evidence type="ECO:0000256" key="6">
    <source>
        <dbReference type="ARBA" id="ARBA00022806"/>
    </source>
</evidence>
<dbReference type="PANTHER" id="PTHR11070:SF23">
    <property type="entry name" value="RECBCD ENZYME SUBUNIT RECB"/>
    <property type="match status" value="1"/>
</dbReference>
<name>D3PC93_DEFDS</name>
<comment type="catalytic activity">
    <reaction evidence="14 15">
        <text>ATP + H2O = ADP + phosphate + H(+)</text>
        <dbReference type="Rhea" id="RHEA:13065"/>
        <dbReference type="ChEBI" id="CHEBI:15377"/>
        <dbReference type="ChEBI" id="CHEBI:15378"/>
        <dbReference type="ChEBI" id="CHEBI:30616"/>
        <dbReference type="ChEBI" id="CHEBI:43474"/>
        <dbReference type="ChEBI" id="CHEBI:456216"/>
        <dbReference type="EC" id="5.6.2.4"/>
    </reaction>
</comment>
<comment type="function">
    <text evidence="15">A helicase/nuclease that prepares dsDNA breaks (DSB) for recombinational DNA repair. Binds to DSBs and unwinds DNA via a highly rapid and processive ATP-dependent bidirectional helicase activity. Unwinds dsDNA until it encounters a Chi (crossover hotspot instigator) sequence from the 3' direction. Cuts ssDNA a few nucleotides 3' to the Chi site. The properties and activities of the enzyme are changed at Chi. The Chi-altered holoenzyme produces a long 3'-ssDNA overhang and facilitates RecA-binding to the ssDNA for homologous DNA recombination and repair. Holoenzyme degrades any linearized DNA that is unable to undergo homologous recombination. In the holoenzyme this subunit contributes ATPase, 3'-5' helicase, exonuclease activity and loads RecA onto ssDNA.</text>
</comment>
<evidence type="ECO:0000256" key="10">
    <source>
        <dbReference type="ARBA" id="ARBA00023125"/>
    </source>
</evidence>
<evidence type="ECO:0000256" key="4">
    <source>
        <dbReference type="ARBA" id="ARBA00022763"/>
    </source>
</evidence>
<protein>
    <recommendedName>
        <fullName evidence="15">RecBCD enzyme subunit RecB</fullName>
        <ecNumber evidence="15">3.1.11.5</ecNumber>
        <ecNumber evidence="15">5.6.2.4</ecNumber>
    </recommendedName>
    <alternativeName>
        <fullName evidence="15">DNA 3'-5' helicase subunit RecB</fullName>
    </alternativeName>
    <alternativeName>
        <fullName evidence="15">Exonuclease V subunit RecB</fullName>
        <shortName evidence="15">ExoV subunit RecB</shortName>
    </alternativeName>
    <alternativeName>
        <fullName evidence="15">Helicase/nuclease RecBCD subunit RecB</fullName>
    </alternativeName>
</protein>
<dbReference type="Gene3D" id="3.40.50.300">
    <property type="entry name" value="P-loop containing nucleotide triphosphate hydrolases"/>
    <property type="match status" value="2"/>
</dbReference>
<evidence type="ECO:0000256" key="1">
    <source>
        <dbReference type="ARBA" id="ARBA00022722"/>
    </source>
</evidence>
<reference evidence="20 21" key="1">
    <citation type="journal article" date="2010" name="DNA Res.">
        <title>Bacterial lifestyle in a deep-sea hydrothermal vent chimney revealed by the genome sequence of the thermophilic bacterium Deferribacter desulfuricans SSM1.</title>
        <authorList>
            <person name="Takaki Y."/>
            <person name="Shimamura S."/>
            <person name="Nakagawa S."/>
            <person name="Fukuhara Y."/>
            <person name="Horikawa H."/>
            <person name="Ankai A."/>
            <person name="Harada T."/>
            <person name="Hosoyama A."/>
            <person name="Oguchi A."/>
            <person name="Fukui S."/>
            <person name="Fujita N."/>
            <person name="Takami H."/>
            <person name="Takai K."/>
        </authorList>
    </citation>
    <scope>NUCLEOTIDE SEQUENCE [LARGE SCALE GENOMIC DNA]</scope>
    <source>
        <strain evidence="21">DSM 14783 / JCM 11476 / NBRC 101012 / SSM1</strain>
    </source>
</reference>
<sequence length="1098" mass="129669">MKLFDPYKFGFNLKNKYLIEASAGTGKTYTIAVIYLRLIIEKSMLPENILVVTFTVDAAEELKNRIRKFLVNAYRFINEESDDIDSNLKLYLEGFKGDKKVLSHLKMALFMMDESAIFTIHKFCKKVLVENPLETKSLFNYEIESSDKELIEDSVYHLFRKVFYGEDPKIIDLLFRIYSPTDFENFIEDFLRYSDVDYIKESNINCEELVEKIEKLYQSIDELEENEDTANRYVKSFIKKTKIFDFDIFQYEFNKSESKYLESIKKLRDEIVTDFKNYIKNKIISNLESIQEFLDSKKLKNNIITFNDLVKNVYLSLRNSGELASRYKNLQVLLIDEFQDTDFFQIEIFNKIFNEKTVFYIGDPKQSIYGFRGADLNAYFYATKNIKEENKFVLSICYRSTDNLIENYNKIFSKASFFGDDRITYQQVSFFKENKFKIKSFVNSDFEIYLLDCTNKNQVLDSLFNRINYALSHEKIIDGDEERGLRPEDIAVIVPTNFDAESVREYLSNRGVKSVLNTTKTVFETDQAFELIKILDALEDYKNPSKIKTALLTPVFDKRIYEINDEIIREYAEKFALYSQYLQKLGVLPAFIKIFFDENSKGKILKRVNGERIYTNYLHILELLQEETLNDVYSPEKMKSWIIKRRRGDIKGSEDYELRLESDENAIQIITIHRSKGLEFPFVIIPFFDYPKQFDRQGTFYKFFYNFNENKHLLEFIYGEDSILEDDIQEKARLFYVALTRAKCKCVIFDYKRRGYKYLDTFLYGAELNDKVSFDDKLQRLKHFLGDNAYIDTLVPSTDKKVSFSNEDKKLVFEKFSGEFKNSYILSSYSSMIKSAKNLEKGNEIFELEELLELDEKEEHFIAENISLPPGAKTGNYLHKILEDISFGWSSEKIKNVCFEYGKKLGFDEAAGLEAYKIISKVLNKKIKAIDKNFRFAELDDEKCSKEFEFFLRLNDSRGFLDELKSIFSNKGLSVFSKRLQDIDVEKGVLTFLRGFIDLVFEYDKKVYIVDWKSNFLGSSIEDYSRERLIDEIALHHYYLQMVIYQIAIYGFLQSSGFKYEIGDVFYIFLRGFEPEKECGYYKFSLSKQELNKLLEYF</sequence>
<evidence type="ECO:0000256" key="13">
    <source>
        <dbReference type="ARBA" id="ARBA00034617"/>
    </source>
</evidence>
<dbReference type="KEGG" id="ddf:DEFDS_0737"/>
<comment type="subunit">
    <text evidence="15">Heterotrimer of RecB, RecC and RecD. All subunits contribute to DNA-binding. Interacts with RecA.</text>
</comment>
<evidence type="ECO:0000256" key="12">
    <source>
        <dbReference type="ARBA" id="ARBA00023235"/>
    </source>
</evidence>
<keyword evidence="12 15" id="KW-0413">Isomerase</keyword>
<dbReference type="EC" id="5.6.2.4" evidence="15"/>
<dbReference type="InterPro" id="IPR011604">
    <property type="entry name" value="PDDEXK-like_dom_sf"/>
</dbReference>
<proteinExistence type="inferred from homology"/>
<dbReference type="HOGENOM" id="CLU_001114_6_1_0"/>
<evidence type="ECO:0000313" key="20">
    <source>
        <dbReference type="EMBL" id="BAI80216.1"/>
    </source>
</evidence>
<keyword evidence="4 15" id="KW-0227">DNA damage</keyword>
<feature type="region of interest" description="Nuclease activity, interacts with RecD and RecA" evidence="15">
    <location>
        <begin position="823"/>
        <end position="1098"/>
    </location>
</feature>
<feature type="region of interest" description="DNA-binding and helicase activity, interacts with RecC" evidence="15">
    <location>
        <begin position="1"/>
        <end position="796"/>
    </location>
</feature>
<dbReference type="GO" id="GO:0043138">
    <property type="term" value="F:3'-5' DNA helicase activity"/>
    <property type="evidence" value="ECO:0007669"/>
    <property type="project" value="UniProtKB-UniRule"/>
</dbReference>
<dbReference type="InterPro" id="IPR004586">
    <property type="entry name" value="RecB"/>
</dbReference>
<evidence type="ECO:0000256" key="15">
    <source>
        <dbReference type="HAMAP-Rule" id="MF_01485"/>
    </source>
</evidence>
<dbReference type="Gene3D" id="1.10.3170.10">
    <property type="entry name" value="Recbcd, chain B, domain 2"/>
    <property type="match status" value="1"/>
</dbReference>
<keyword evidence="10 15" id="KW-0238">DNA-binding</keyword>
<keyword evidence="6 15" id="KW-0347">Helicase</keyword>
<dbReference type="InterPro" id="IPR011335">
    <property type="entry name" value="Restrct_endonuc-II-like"/>
</dbReference>
<dbReference type="GO" id="GO:0009338">
    <property type="term" value="C:exodeoxyribonuclease V complex"/>
    <property type="evidence" value="ECO:0007669"/>
    <property type="project" value="TreeGrafter"/>
</dbReference>
<keyword evidence="3 15" id="KW-0547">Nucleotide-binding</keyword>
<evidence type="ECO:0000256" key="5">
    <source>
        <dbReference type="ARBA" id="ARBA00022801"/>
    </source>
</evidence>
<keyword evidence="2 15" id="KW-0479">Metal-binding</keyword>
<dbReference type="PROSITE" id="PS51217">
    <property type="entry name" value="UVRD_HELICASE_CTER"/>
    <property type="match status" value="1"/>
</dbReference>
<evidence type="ECO:0000256" key="16">
    <source>
        <dbReference type="PROSITE-ProRule" id="PRU00560"/>
    </source>
</evidence>
<dbReference type="Gene3D" id="3.90.320.10">
    <property type="match status" value="1"/>
</dbReference>
<evidence type="ECO:0000256" key="7">
    <source>
        <dbReference type="ARBA" id="ARBA00022839"/>
    </source>
</evidence>
<dbReference type="Pfam" id="PF13361">
    <property type="entry name" value="UvrD_C"/>
    <property type="match status" value="1"/>
</dbReference>
<dbReference type="GO" id="GO:0000287">
    <property type="term" value="F:magnesium ion binding"/>
    <property type="evidence" value="ECO:0007669"/>
    <property type="project" value="UniProtKB-UniRule"/>
</dbReference>
<dbReference type="InterPro" id="IPR014016">
    <property type="entry name" value="UvrD-like_ATP-bd"/>
</dbReference>
<dbReference type="SUPFAM" id="SSF52540">
    <property type="entry name" value="P-loop containing nucleoside triphosphate hydrolases"/>
    <property type="match status" value="1"/>
</dbReference>
<keyword evidence="21" id="KW-1185">Reference proteome</keyword>
<keyword evidence="8 15" id="KW-0067">ATP-binding</keyword>
<dbReference type="HAMAP" id="MF_01485">
    <property type="entry name" value="RecB"/>
    <property type="match status" value="1"/>
</dbReference>
<evidence type="ECO:0000256" key="2">
    <source>
        <dbReference type="ARBA" id="ARBA00022723"/>
    </source>
</evidence>
<evidence type="ECO:0000256" key="11">
    <source>
        <dbReference type="ARBA" id="ARBA00023204"/>
    </source>
</evidence>
<feature type="binding site" evidence="15">
    <location>
        <position position="998"/>
    </location>
    <ligand>
        <name>Mg(2+)</name>
        <dbReference type="ChEBI" id="CHEBI:18420"/>
    </ligand>
</feature>
<accession>D3PC93</accession>
<keyword evidence="11 15" id="KW-0234">DNA repair</keyword>
<dbReference type="GO" id="GO:0000724">
    <property type="term" value="P:double-strand break repair via homologous recombination"/>
    <property type="evidence" value="ECO:0007669"/>
    <property type="project" value="UniProtKB-UniRule"/>
</dbReference>
<dbReference type="EMBL" id="AP011529">
    <property type="protein sequence ID" value="BAI80216.1"/>
    <property type="molecule type" value="Genomic_DNA"/>
</dbReference>
<keyword evidence="17" id="KW-0175">Coiled coil</keyword>
<dbReference type="CDD" id="cd22352">
    <property type="entry name" value="RecB_C-like"/>
    <property type="match status" value="1"/>
</dbReference>
<keyword evidence="7 15" id="KW-0269">Exonuclease</keyword>
<organism evidence="20 21">
    <name type="scientific">Deferribacter desulfuricans (strain DSM 14783 / JCM 11476 / NBRC 101012 / SSM1)</name>
    <dbReference type="NCBI Taxonomy" id="639282"/>
    <lineage>
        <taxon>Bacteria</taxon>
        <taxon>Pseudomonadati</taxon>
        <taxon>Deferribacterota</taxon>
        <taxon>Deferribacteres</taxon>
        <taxon>Deferribacterales</taxon>
        <taxon>Deferribacteraceae</taxon>
        <taxon>Deferribacter</taxon>
    </lineage>
</organism>
<feature type="domain" description="UvrD-like helicase C-terminal" evidence="19">
    <location>
        <begin position="409"/>
        <end position="677"/>
    </location>
</feature>
<comment type="domain">
    <text evidence="15">The C-terminal domain has nuclease activity and interacts with RecD. It interacts with RecA, facilitating its loading onto ssDNA.</text>
</comment>
<dbReference type="STRING" id="639282.DEFDS_0737"/>
<comment type="miscellaneous">
    <text evidence="15">In the RecBCD complex, RecB has a slow 3'-5' helicase, an exonuclease activity and loads RecA onto ssDNA, RecD has a fast 5'-3' helicase activity, while RecC stimulates the ATPase and processivity of the RecB helicase and contributes to recognition of the Chi site.</text>
</comment>
<gene>
    <name evidence="15 20" type="primary">recB</name>
    <name evidence="20" type="ordered locus">DEFDS_0737</name>
</gene>
<dbReference type="GO" id="GO:0003677">
    <property type="term" value="F:DNA binding"/>
    <property type="evidence" value="ECO:0007669"/>
    <property type="project" value="UniProtKB-UniRule"/>
</dbReference>
<evidence type="ECO:0000256" key="9">
    <source>
        <dbReference type="ARBA" id="ARBA00022842"/>
    </source>
</evidence>
<dbReference type="InterPro" id="IPR000212">
    <property type="entry name" value="DNA_helicase_UvrD/REP"/>
</dbReference>
<feature type="binding site" evidence="16">
    <location>
        <begin position="21"/>
        <end position="28"/>
    </location>
    <ligand>
        <name>ATP</name>
        <dbReference type="ChEBI" id="CHEBI:30616"/>
    </ligand>
</feature>
<keyword evidence="9 15" id="KW-0460">Magnesium</keyword>
<comment type="domain">
    <text evidence="15">The N-terminal DNA-binding domain is a ssDNA-dependent ATPase and has ATP-dependent 3'-5' helicase function. This domain interacts with RecC.</text>
</comment>
<evidence type="ECO:0000259" key="18">
    <source>
        <dbReference type="PROSITE" id="PS51198"/>
    </source>
</evidence>
<dbReference type="GO" id="GO:0016887">
    <property type="term" value="F:ATP hydrolysis activity"/>
    <property type="evidence" value="ECO:0007669"/>
    <property type="project" value="RHEA"/>
</dbReference>
<dbReference type="eggNOG" id="COG1074">
    <property type="taxonomic scope" value="Bacteria"/>
</dbReference>
<feature type="domain" description="UvrD-like helicase ATP-binding" evidence="18">
    <location>
        <begin position="1"/>
        <end position="401"/>
    </location>
</feature>
<comment type="cofactor">
    <cofactor evidence="15">
        <name>Mg(2+)</name>
        <dbReference type="ChEBI" id="CHEBI:18420"/>
    </cofactor>
    <text evidence="15">Binds 1 Mg(2+) ion per subunit.</text>
</comment>
<evidence type="ECO:0000256" key="14">
    <source>
        <dbReference type="ARBA" id="ARBA00048988"/>
    </source>
</evidence>
<dbReference type="Pfam" id="PF00580">
    <property type="entry name" value="UvrD-helicase"/>
    <property type="match status" value="1"/>
</dbReference>
<dbReference type="RefSeq" id="WP_013007464.1">
    <property type="nucleotide sequence ID" value="NC_013939.1"/>
</dbReference>
<feature type="binding site" evidence="15">
    <location>
        <position position="879"/>
    </location>
    <ligand>
        <name>Mg(2+)</name>
        <dbReference type="ChEBI" id="CHEBI:18420"/>
    </ligand>
</feature>
<dbReference type="OrthoDB" id="9810135at2"/>
<feature type="active site" description="For nuclease activity" evidence="15">
    <location>
        <position position="1011"/>
    </location>
</feature>
<dbReference type="GO" id="GO:0005524">
    <property type="term" value="F:ATP binding"/>
    <property type="evidence" value="ECO:0007669"/>
    <property type="project" value="UniProtKB-UniRule"/>
</dbReference>
<dbReference type="AlphaFoldDB" id="D3PC93"/>
<comment type="catalytic activity">
    <reaction evidence="13 15">
        <text>Couples ATP hydrolysis with the unwinding of duplex DNA by translocating in the 3'-5' direction.</text>
        <dbReference type="EC" id="5.6.2.4"/>
    </reaction>
</comment>
<comment type="catalytic activity">
    <reaction evidence="15">
        <text>Exonucleolytic cleavage (in the presence of ATP) in either 5'- to 3'- or 3'- to 5'-direction to yield 5'-phosphooligonucleotides.</text>
        <dbReference type="EC" id="3.1.11.5"/>
    </reaction>
</comment>
<evidence type="ECO:0000256" key="8">
    <source>
        <dbReference type="ARBA" id="ARBA00022840"/>
    </source>
</evidence>
<feature type="binding site" evidence="15">
    <location>
        <position position="1011"/>
    </location>
    <ligand>
        <name>Mg(2+)</name>
        <dbReference type="ChEBI" id="CHEBI:18420"/>
    </ligand>
</feature>
<dbReference type="EC" id="3.1.11.5" evidence="15"/>
<dbReference type="SUPFAM" id="SSF52980">
    <property type="entry name" value="Restriction endonuclease-like"/>
    <property type="match status" value="1"/>
</dbReference>
<dbReference type="Proteomes" id="UP000001520">
    <property type="component" value="Chromosome"/>
</dbReference>
<dbReference type="PANTHER" id="PTHR11070">
    <property type="entry name" value="UVRD / RECB / PCRA DNA HELICASE FAMILY MEMBER"/>
    <property type="match status" value="1"/>
</dbReference>
<evidence type="ECO:0000259" key="19">
    <source>
        <dbReference type="PROSITE" id="PS51217"/>
    </source>
</evidence>
<dbReference type="InterPro" id="IPR014017">
    <property type="entry name" value="DNA_helicase_UvrD-like_C"/>
</dbReference>
<keyword evidence="1 15" id="KW-0540">Nuclease</keyword>
<feature type="coiled-coil region" evidence="17">
    <location>
        <begin position="199"/>
        <end position="233"/>
    </location>
</feature>
<dbReference type="InterPro" id="IPR027417">
    <property type="entry name" value="P-loop_NTPase"/>
</dbReference>
<evidence type="ECO:0000256" key="3">
    <source>
        <dbReference type="ARBA" id="ARBA00022741"/>
    </source>
</evidence>
<evidence type="ECO:0000256" key="17">
    <source>
        <dbReference type="SAM" id="Coils"/>
    </source>
</evidence>
<dbReference type="PROSITE" id="PS51198">
    <property type="entry name" value="UVRD_HELICASE_ATP_BIND"/>
    <property type="match status" value="1"/>
</dbReference>
<dbReference type="GO" id="GO:0008854">
    <property type="term" value="F:exodeoxyribonuclease V activity"/>
    <property type="evidence" value="ECO:0007669"/>
    <property type="project" value="UniProtKB-EC"/>
</dbReference>
<evidence type="ECO:0000313" key="21">
    <source>
        <dbReference type="Proteomes" id="UP000001520"/>
    </source>
</evidence>
<keyword evidence="5 15" id="KW-0378">Hydrolase</keyword>
<dbReference type="Gene3D" id="1.10.486.10">
    <property type="entry name" value="PCRA, domain 4"/>
    <property type="match status" value="1"/>
</dbReference>
<comment type="similarity">
    <text evidence="15">Belongs to the helicase family. UvrD subfamily.</text>
</comment>